<gene>
    <name evidence="4" type="ORF">PLXY2_LOCUS10870</name>
</gene>
<evidence type="ECO:0000256" key="2">
    <source>
        <dbReference type="SAM" id="MobiDB-lite"/>
    </source>
</evidence>
<dbReference type="InterPro" id="IPR033060">
    <property type="entry name" value="INTS7"/>
</dbReference>
<feature type="domain" description="Integrator complex subunit 7 N-terminal" evidence="3">
    <location>
        <begin position="333"/>
        <end position="485"/>
    </location>
</feature>
<dbReference type="GO" id="GO:0032039">
    <property type="term" value="C:integrator complex"/>
    <property type="evidence" value="ECO:0007669"/>
    <property type="project" value="InterPro"/>
</dbReference>
<dbReference type="InterPro" id="IPR056516">
    <property type="entry name" value="INTS7_N"/>
</dbReference>
<dbReference type="EMBL" id="CAJHNJ030000051">
    <property type="protein sequence ID" value="CAG9132628.1"/>
    <property type="molecule type" value="Genomic_DNA"/>
</dbReference>
<comment type="caution">
    <text evidence="4">The sequence shown here is derived from an EMBL/GenBank/DDBJ whole genome shotgun (WGS) entry which is preliminary data.</text>
</comment>
<dbReference type="SUPFAM" id="SSF48371">
    <property type="entry name" value="ARM repeat"/>
    <property type="match status" value="1"/>
</dbReference>
<keyword evidence="5" id="KW-1185">Reference proteome</keyword>
<proteinExistence type="inferred from homology"/>
<feature type="domain" description="Integrator complex subunit 7 N-terminal" evidence="3">
    <location>
        <begin position="24"/>
        <end position="323"/>
    </location>
</feature>
<accession>A0A8S4FZT5</accession>
<evidence type="ECO:0000256" key="1">
    <source>
        <dbReference type="ARBA" id="ARBA00008565"/>
    </source>
</evidence>
<feature type="compositionally biased region" description="Polar residues" evidence="2">
    <location>
        <begin position="7"/>
        <end position="22"/>
    </location>
</feature>
<protein>
    <submittedName>
        <fullName evidence="4">(diamondback moth) hypothetical protein</fullName>
    </submittedName>
</protein>
<dbReference type="Proteomes" id="UP000653454">
    <property type="component" value="Unassembled WGS sequence"/>
</dbReference>
<comment type="similarity">
    <text evidence="1">Belongs to the Integrator subunit 7 family.</text>
</comment>
<dbReference type="AlphaFoldDB" id="A0A8S4FZT5"/>
<evidence type="ECO:0000313" key="5">
    <source>
        <dbReference type="Proteomes" id="UP000653454"/>
    </source>
</evidence>
<feature type="region of interest" description="Disordered" evidence="2">
    <location>
        <begin position="1"/>
        <end position="22"/>
    </location>
</feature>
<dbReference type="PANTHER" id="PTHR13322">
    <property type="entry name" value="C1ORF73 PROTEIN"/>
    <property type="match status" value="1"/>
</dbReference>
<dbReference type="InterPro" id="IPR016024">
    <property type="entry name" value="ARM-type_fold"/>
</dbReference>
<dbReference type="PANTHER" id="PTHR13322:SF2">
    <property type="entry name" value="INTEGRATOR COMPLEX SUBUNIT 7"/>
    <property type="match status" value="1"/>
</dbReference>
<dbReference type="GO" id="GO:0034472">
    <property type="term" value="P:snRNA 3'-end processing"/>
    <property type="evidence" value="ECO:0007669"/>
    <property type="project" value="TreeGrafter"/>
</dbReference>
<organism evidence="4 5">
    <name type="scientific">Plutella xylostella</name>
    <name type="common">Diamondback moth</name>
    <name type="synonym">Plutella maculipennis</name>
    <dbReference type="NCBI Taxonomy" id="51655"/>
    <lineage>
        <taxon>Eukaryota</taxon>
        <taxon>Metazoa</taxon>
        <taxon>Ecdysozoa</taxon>
        <taxon>Arthropoda</taxon>
        <taxon>Hexapoda</taxon>
        <taxon>Insecta</taxon>
        <taxon>Pterygota</taxon>
        <taxon>Neoptera</taxon>
        <taxon>Endopterygota</taxon>
        <taxon>Lepidoptera</taxon>
        <taxon>Glossata</taxon>
        <taxon>Ditrysia</taxon>
        <taxon>Yponomeutoidea</taxon>
        <taxon>Plutellidae</taxon>
        <taxon>Plutella</taxon>
    </lineage>
</organism>
<name>A0A8S4FZT5_PLUXY</name>
<sequence>MIGFRLNSFSESSGEPEQDANSALTELDKGLRSGKVGEQCEAIVRFPRLFEKYPFPILINSSFLKLSDVFRMGNNFLRLWVLRVCQQSEKHLDKILNVDEFLRRVFSVLHSNDPVARALALKTLGAVAGIIPERQNVHHAIRRGLDSHDDVEVDAAIYATTRFAAHSNTFAVAMCNKLSDMVECENTGSERRDKLVRALRTVHGGAIRAQTVLELLRSLMQRFPSSSSTRAAISALTAIADDTVVHVPDQVELLLDIAVNEARASVRRAALLGLKNLAEHAALWPASAIQSLVIAASSRSHDTQHTLLCLKVMQVCSNTRILNWLYKSVKVPGLKKLAEHAALWPASAIQSLVIAASSRSHDTQHTLLCLQVMQILVKCPAVCAGAGLIQRNADGCLEPSLLRSYCQDATMSVKLDVAATAADVLTHIVVHCYEESLPVDGADLMLALEALVIATGQTDGKDYTKPLRVALSCLVQLCNVEPSVYGPRTAAVLGSQLT</sequence>
<dbReference type="InterPro" id="IPR011989">
    <property type="entry name" value="ARM-like"/>
</dbReference>
<evidence type="ECO:0000259" key="3">
    <source>
        <dbReference type="Pfam" id="PF24436"/>
    </source>
</evidence>
<dbReference type="Gene3D" id="1.25.10.10">
    <property type="entry name" value="Leucine-rich Repeat Variant"/>
    <property type="match status" value="1"/>
</dbReference>
<reference evidence="4" key="1">
    <citation type="submission" date="2020-11" db="EMBL/GenBank/DDBJ databases">
        <authorList>
            <person name="Whiteford S."/>
        </authorList>
    </citation>
    <scope>NUCLEOTIDE SEQUENCE</scope>
</reference>
<evidence type="ECO:0000313" key="4">
    <source>
        <dbReference type="EMBL" id="CAG9132628.1"/>
    </source>
</evidence>
<dbReference type="Pfam" id="PF24436">
    <property type="entry name" value="INTS7_N"/>
    <property type="match status" value="2"/>
</dbReference>